<dbReference type="SUPFAM" id="SSF51246">
    <property type="entry name" value="Rudiment single hybrid motif"/>
    <property type="match status" value="1"/>
</dbReference>
<evidence type="ECO:0000256" key="1">
    <source>
        <dbReference type="ARBA" id="ARBA00013263"/>
    </source>
</evidence>
<evidence type="ECO:0000256" key="4">
    <source>
        <dbReference type="ARBA" id="ARBA00022840"/>
    </source>
</evidence>
<evidence type="ECO:0000256" key="6">
    <source>
        <dbReference type="PROSITE-ProRule" id="PRU00409"/>
    </source>
</evidence>
<dbReference type="InterPro" id="IPR011054">
    <property type="entry name" value="Rudment_hybrid_motif"/>
</dbReference>
<dbReference type="InterPro" id="IPR005481">
    <property type="entry name" value="BC-like_N"/>
</dbReference>
<proteinExistence type="predicted"/>
<dbReference type="InterPro" id="IPR016185">
    <property type="entry name" value="PreATP-grasp_dom_sf"/>
</dbReference>
<dbReference type="Pfam" id="PF00289">
    <property type="entry name" value="Biotin_carb_N"/>
    <property type="match status" value="1"/>
</dbReference>
<dbReference type="RefSeq" id="WP_116073520.1">
    <property type="nucleotide sequence ID" value="NZ_BONB01000065.1"/>
</dbReference>
<dbReference type="InterPro" id="IPR011764">
    <property type="entry name" value="Biotin_carboxylation_dom"/>
</dbReference>
<dbReference type="InterPro" id="IPR005479">
    <property type="entry name" value="CPAse_ATP-bd"/>
</dbReference>
<reference evidence="9 10" key="1">
    <citation type="submission" date="2018-08" db="EMBL/GenBank/DDBJ databases">
        <title>Sequencing the genomes of 1000 actinobacteria strains.</title>
        <authorList>
            <person name="Klenk H.-P."/>
        </authorList>
    </citation>
    <scope>NUCLEOTIDE SEQUENCE [LARGE SCALE GENOMIC DNA]</scope>
    <source>
        <strain evidence="9 10">DSM 44099</strain>
    </source>
</reference>
<dbReference type="Proteomes" id="UP000256913">
    <property type="component" value="Unassembled WGS sequence"/>
</dbReference>
<sequence length="455" mass="49147">MFRTVLIANRGEIALRVARTCRELGLRVAAVYSTEDRDSAVVRFADQAVCVGPGPARHSYLYLPAIMEAARQTGADAVHPGYGFLSEQADFAEACEAAGLTFVGPPAGVIDQLGDKSTARAAMAEAGLPLLPGTIEPVADAEAVAKVAADIGYPVIVKAVAGGGGRGMQVVNDPDDLPRQYREIRSTAQSLFGDDRVYVERYLPAARHVEVQVLCDRHGNGLHLGQRDCSVQRRRQKIIEESPAPGLPPELVEQMGSAAVRGLLAAGYVGAGTVEFLVDEQQRFYFMEVNCRIQVEHPVTEMTHGIDIVREQLRIAAGERIAATQEELSARGWAIECRINAEDPARDFMPTPGMLTELTFPGGPFVRVDTAAFAGGRISAAYDPLLAKIAVWAPDRPQAIARMRRALSELSVEGPGVSTNRDFLTTALDHPLFVAGTHDTSLVDRLTDSQPREER</sequence>
<keyword evidence="3 6" id="KW-0547">Nucleotide-binding</keyword>
<dbReference type="OrthoDB" id="249215at2"/>
<dbReference type="InterPro" id="IPR005482">
    <property type="entry name" value="Biotin_COase_C"/>
</dbReference>
<dbReference type="PANTHER" id="PTHR18866:SF33">
    <property type="entry name" value="METHYLCROTONOYL-COA CARBOXYLASE SUBUNIT ALPHA, MITOCHONDRIAL-RELATED"/>
    <property type="match status" value="1"/>
</dbReference>
<organism evidence="9 10">
    <name type="scientific">Asanoa ferruginea</name>
    <dbReference type="NCBI Taxonomy" id="53367"/>
    <lineage>
        <taxon>Bacteria</taxon>
        <taxon>Bacillati</taxon>
        <taxon>Actinomycetota</taxon>
        <taxon>Actinomycetes</taxon>
        <taxon>Micromonosporales</taxon>
        <taxon>Micromonosporaceae</taxon>
        <taxon>Asanoa</taxon>
    </lineage>
</organism>
<dbReference type="Pfam" id="PF02786">
    <property type="entry name" value="CPSase_L_D2"/>
    <property type="match status" value="1"/>
</dbReference>
<dbReference type="GO" id="GO:0004075">
    <property type="term" value="F:biotin carboxylase activity"/>
    <property type="evidence" value="ECO:0007669"/>
    <property type="project" value="UniProtKB-EC"/>
</dbReference>
<dbReference type="AlphaFoldDB" id="A0A3D9ZXK9"/>
<dbReference type="GO" id="GO:0005524">
    <property type="term" value="F:ATP binding"/>
    <property type="evidence" value="ECO:0007669"/>
    <property type="project" value="UniProtKB-UniRule"/>
</dbReference>
<keyword evidence="4 6" id="KW-0067">ATP-binding</keyword>
<dbReference type="PROSITE" id="PS50979">
    <property type="entry name" value="BC"/>
    <property type="match status" value="1"/>
</dbReference>
<name>A0A3D9ZXK9_9ACTN</name>
<feature type="domain" description="ATP-grasp" evidence="7">
    <location>
        <begin position="120"/>
        <end position="317"/>
    </location>
</feature>
<dbReference type="InterPro" id="IPR011761">
    <property type="entry name" value="ATP-grasp"/>
</dbReference>
<dbReference type="FunFam" id="3.40.50.20:FF:000010">
    <property type="entry name" value="Propionyl-CoA carboxylase subunit alpha"/>
    <property type="match status" value="1"/>
</dbReference>
<protein>
    <recommendedName>
        <fullName evidence="1">biotin carboxylase</fullName>
        <ecNumber evidence="1">6.3.4.14</ecNumber>
    </recommendedName>
</protein>
<dbReference type="SUPFAM" id="SSF56059">
    <property type="entry name" value="Glutathione synthetase ATP-binding domain-like"/>
    <property type="match status" value="1"/>
</dbReference>
<accession>A0A3D9ZXK9</accession>
<gene>
    <name evidence="9" type="ORF">DFJ67_7417</name>
</gene>
<dbReference type="Gene3D" id="3.30.470.20">
    <property type="entry name" value="ATP-grasp fold, B domain"/>
    <property type="match status" value="1"/>
</dbReference>
<evidence type="ECO:0000259" key="7">
    <source>
        <dbReference type="PROSITE" id="PS50975"/>
    </source>
</evidence>
<keyword evidence="5" id="KW-0092">Biotin</keyword>
<dbReference type="FunFam" id="3.30.1490.20:FF:000003">
    <property type="entry name" value="acetyl-CoA carboxylase isoform X1"/>
    <property type="match status" value="1"/>
</dbReference>
<dbReference type="Pfam" id="PF02785">
    <property type="entry name" value="Biotin_carb_C"/>
    <property type="match status" value="1"/>
</dbReference>
<keyword evidence="2" id="KW-0436">Ligase</keyword>
<comment type="caution">
    <text evidence="9">The sequence shown here is derived from an EMBL/GenBank/DDBJ whole genome shotgun (WGS) entry which is preliminary data.</text>
</comment>
<evidence type="ECO:0000256" key="5">
    <source>
        <dbReference type="ARBA" id="ARBA00023267"/>
    </source>
</evidence>
<evidence type="ECO:0000313" key="10">
    <source>
        <dbReference type="Proteomes" id="UP000256913"/>
    </source>
</evidence>
<dbReference type="GO" id="GO:0046872">
    <property type="term" value="F:metal ion binding"/>
    <property type="evidence" value="ECO:0007669"/>
    <property type="project" value="InterPro"/>
</dbReference>
<evidence type="ECO:0000256" key="2">
    <source>
        <dbReference type="ARBA" id="ARBA00022598"/>
    </source>
</evidence>
<evidence type="ECO:0000259" key="8">
    <source>
        <dbReference type="PROSITE" id="PS50979"/>
    </source>
</evidence>
<dbReference type="SMART" id="SM00878">
    <property type="entry name" value="Biotin_carb_C"/>
    <property type="match status" value="1"/>
</dbReference>
<evidence type="ECO:0000256" key="3">
    <source>
        <dbReference type="ARBA" id="ARBA00022741"/>
    </source>
</evidence>
<evidence type="ECO:0000313" key="9">
    <source>
        <dbReference type="EMBL" id="REG01335.1"/>
    </source>
</evidence>
<dbReference type="EMBL" id="QUMQ01000001">
    <property type="protein sequence ID" value="REG01335.1"/>
    <property type="molecule type" value="Genomic_DNA"/>
</dbReference>
<dbReference type="EC" id="6.3.4.14" evidence="1"/>
<dbReference type="PROSITE" id="PS50975">
    <property type="entry name" value="ATP_GRASP"/>
    <property type="match status" value="1"/>
</dbReference>
<dbReference type="NCBIfam" id="NF006367">
    <property type="entry name" value="PRK08591.1"/>
    <property type="match status" value="1"/>
</dbReference>
<dbReference type="PANTHER" id="PTHR18866">
    <property type="entry name" value="CARBOXYLASE:PYRUVATE/ACETYL-COA/PROPIONYL-COA CARBOXYLASE"/>
    <property type="match status" value="1"/>
</dbReference>
<dbReference type="SUPFAM" id="SSF52440">
    <property type="entry name" value="PreATP-grasp domain"/>
    <property type="match status" value="1"/>
</dbReference>
<feature type="domain" description="Biotin carboxylation" evidence="8">
    <location>
        <begin position="1"/>
        <end position="448"/>
    </location>
</feature>
<keyword evidence="10" id="KW-1185">Reference proteome</keyword>
<dbReference type="InterPro" id="IPR050856">
    <property type="entry name" value="Biotin_carboxylase_complex"/>
</dbReference>